<dbReference type="AlphaFoldDB" id="A0ABD0UE71"/>
<accession>A0ABD0UE71</accession>
<organism evidence="2 3">
    <name type="scientific">Dendrobium thyrsiflorum</name>
    <name type="common">Pinecone-like raceme dendrobium</name>
    <name type="synonym">Orchid</name>
    <dbReference type="NCBI Taxonomy" id="117978"/>
    <lineage>
        <taxon>Eukaryota</taxon>
        <taxon>Viridiplantae</taxon>
        <taxon>Streptophyta</taxon>
        <taxon>Embryophyta</taxon>
        <taxon>Tracheophyta</taxon>
        <taxon>Spermatophyta</taxon>
        <taxon>Magnoliopsida</taxon>
        <taxon>Liliopsida</taxon>
        <taxon>Asparagales</taxon>
        <taxon>Orchidaceae</taxon>
        <taxon>Epidendroideae</taxon>
        <taxon>Malaxideae</taxon>
        <taxon>Dendrobiinae</taxon>
        <taxon>Dendrobium</taxon>
    </lineage>
</organism>
<sequence length="140" mass="15724">MLKISKYHSGTPLFLAFQDSKVKKEIFATAYSNKLSRKSPSLNECKRPDPTRPNMAGSLAAPSTQHARRKAVVAELPFQQLEDEELSNFSSPNLTNSSTSTLRLKTLQEYRLPKEKRNVSVKAGLQALQLYCNLIQSLKL</sequence>
<reference evidence="2 3" key="1">
    <citation type="journal article" date="2024" name="Plant Biotechnol. J.">
        <title>Dendrobium thyrsiflorum genome and its molecular insights into genes involved in important horticultural traits.</title>
        <authorList>
            <person name="Chen B."/>
            <person name="Wang J.Y."/>
            <person name="Zheng P.J."/>
            <person name="Li K.L."/>
            <person name="Liang Y.M."/>
            <person name="Chen X.F."/>
            <person name="Zhang C."/>
            <person name="Zhao X."/>
            <person name="He X."/>
            <person name="Zhang G.Q."/>
            <person name="Liu Z.J."/>
            <person name="Xu Q."/>
        </authorList>
    </citation>
    <scope>NUCLEOTIDE SEQUENCE [LARGE SCALE GENOMIC DNA]</scope>
    <source>
        <strain evidence="2">GZMU011</strain>
    </source>
</reference>
<evidence type="ECO:0000256" key="1">
    <source>
        <dbReference type="SAM" id="MobiDB-lite"/>
    </source>
</evidence>
<feature type="region of interest" description="Disordered" evidence="1">
    <location>
        <begin position="38"/>
        <end position="66"/>
    </location>
</feature>
<evidence type="ECO:0000313" key="3">
    <source>
        <dbReference type="Proteomes" id="UP001552299"/>
    </source>
</evidence>
<proteinExistence type="predicted"/>
<evidence type="ECO:0000313" key="2">
    <source>
        <dbReference type="EMBL" id="KAL0911144.1"/>
    </source>
</evidence>
<dbReference type="Proteomes" id="UP001552299">
    <property type="component" value="Unassembled WGS sequence"/>
</dbReference>
<name>A0ABD0UE71_DENTH</name>
<protein>
    <submittedName>
        <fullName evidence="2">Uncharacterized protein</fullName>
    </submittedName>
</protein>
<gene>
    <name evidence="2" type="ORF">M5K25_019260</name>
</gene>
<keyword evidence="3" id="KW-1185">Reference proteome</keyword>
<dbReference type="EMBL" id="JANQDX010000015">
    <property type="protein sequence ID" value="KAL0911144.1"/>
    <property type="molecule type" value="Genomic_DNA"/>
</dbReference>
<comment type="caution">
    <text evidence="2">The sequence shown here is derived from an EMBL/GenBank/DDBJ whole genome shotgun (WGS) entry which is preliminary data.</text>
</comment>